<feature type="compositionally biased region" description="Basic and acidic residues" evidence="9">
    <location>
        <begin position="264"/>
        <end position="273"/>
    </location>
</feature>
<keyword evidence="3" id="KW-0677">Repeat</keyword>
<evidence type="ECO:0000256" key="2">
    <source>
        <dbReference type="ARBA" id="ARBA00022723"/>
    </source>
</evidence>
<dbReference type="GO" id="GO:0000981">
    <property type="term" value="F:DNA-binding transcription factor activity, RNA polymerase II-specific"/>
    <property type="evidence" value="ECO:0007669"/>
    <property type="project" value="TreeGrafter"/>
</dbReference>
<organism evidence="11 12">
    <name type="scientific">Cyanistes caeruleus</name>
    <name type="common">Eurasian blue tit</name>
    <name type="synonym">Parus caeruleus</name>
    <dbReference type="NCBI Taxonomy" id="156563"/>
    <lineage>
        <taxon>Eukaryota</taxon>
        <taxon>Metazoa</taxon>
        <taxon>Chordata</taxon>
        <taxon>Craniata</taxon>
        <taxon>Vertebrata</taxon>
        <taxon>Euteleostomi</taxon>
        <taxon>Archelosauria</taxon>
        <taxon>Archosauria</taxon>
        <taxon>Dinosauria</taxon>
        <taxon>Saurischia</taxon>
        <taxon>Theropoda</taxon>
        <taxon>Coelurosauria</taxon>
        <taxon>Aves</taxon>
        <taxon>Neognathae</taxon>
        <taxon>Neoaves</taxon>
        <taxon>Telluraves</taxon>
        <taxon>Australaves</taxon>
        <taxon>Passeriformes</taxon>
        <taxon>Paridae</taxon>
        <taxon>Cyanistes</taxon>
    </lineage>
</organism>
<comment type="subcellular location">
    <subcellularLocation>
        <location evidence="1">Nucleus</location>
    </subcellularLocation>
</comment>
<evidence type="ECO:0000256" key="6">
    <source>
        <dbReference type="ARBA" id="ARBA00023125"/>
    </source>
</evidence>
<dbReference type="FunFam" id="3.30.160.60:FF:002343">
    <property type="entry name" value="Zinc finger protein 33A"/>
    <property type="match status" value="1"/>
</dbReference>
<evidence type="ECO:0000256" key="5">
    <source>
        <dbReference type="ARBA" id="ARBA00022833"/>
    </source>
</evidence>
<feature type="region of interest" description="Disordered" evidence="9">
    <location>
        <begin position="1"/>
        <end position="71"/>
    </location>
</feature>
<protein>
    <recommendedName>
        <fullName evidence="10">C2H2-type domain-containing protein</fullName>
    </recommendedName>
</protein>
<dbReference type="PROSITE" id="PS00028">
    <property type="entry name" value="ZINC_FINGER_C2H2_1"/>
    <property type="match status" value="3"/>
</dbReference>
<dbReference type="GO" id="GO:0005634">
    <property type="term" value="C:nucleus"/>
    <property type="evidence" value="ECO:0007669"/>
    <property type="project" value="UniProtKB-SubCell"/>
</dbReference>
<feature type="domain" description="C2H2-type" evidence="10">
    <location>
        <begin position="237"/>
        <end position="267"/>
    </location>
</feature>
<reference evidence="11" key="2">
    <citation type="submission" date="2025-09" db="UniProtKB">
        <authorList>
            <consortium name="Ensembl"/>
        </authorList>
    </citation>
    <scope>IDENTIFICATION</scope>
</reference>
<feature type="region of interest" description="Disordered" evidence="9">
    <location>
        <begin position="85"/>
        <end position="118"/>
    </location>
</feature>
<dbReference type="PROSITE" id="PS50157">
    <property type="entry name" value="ZINC_FINGER_C2H2_2"/>
    <property type="match status" value="5"/>
</dbReference>
<evidence type="ECO:0000256" key="9">
    <source>
        <dbReference type="SAM" id="MobiDB-lite"/>
    </source>
</evidence>
<evidence type="ECO:0000313" key="12">
    <source>
        <dbReference type="Proteomes" id="UP000694410"/>
    </source>
</evidence>
<dbReference type="SMART" id="SM00355">
    <property type="entry name" value="ZnF_C2H2"/>
    <property type="match status" value="5"/>
</dbReference>
<evidence type="ECO:0000256" key="1">
    <source>
        <dbReference type="ARBA" id="ARBA00004123"/>
    </source>
</evidence>
<keyword evidence="2" id="KW-0479">Metal-binding</keyword>
<evidence type="ECO:0000313" key="11">
    <source>
        <dbReference type="Ensembl" id="ENSCCEP00000014239.1"/>
    </source>
</evidence>
<dbReference type="FunFam" id="3.30.160.60:FF:000295">
    <property type="entry name" value="zinc finger protein 19"/>
    <property type="match status" value="1"/>
</dbReference>
<keyword evidence="12" id="KW-1185">Reference proteome</keyword>
<dbReference type="PANTHER" id="PTHR23226:SF366">
    <property type="entry name" value="ZINC FINGER PROTEIN ZFP2"/>
    <property type="match status" value="1"/>
</dbReference>
<keyword evidence="6" id="KW-0238">DNA-binding</keyword>
<dbReference type="Proteomes" id="UP000694410">
    <property type="component" value="Unplaced"/>
</dbReference>
<keyword evidence="7" id="KW-0539">Nucleus</keyword>
<dbReference type="Pfam" id="PF00096">
    <property type="entry name" value="zf-C2H2"/>
    <property type="match status" value="3"/>
</dbReference>
<evidence type="ECO:0000256" key="8">
    <source>
        <dbReference type="PROSITE-ProRule" id="PRU00042"/>
    </source>
</evidence>
<keyword evidence="4 8" id="KW-0863">Zinc-finger</keyword>
<feature type="domain" description="C2H2-type" evidence="10">
    <location>
        <begin position="123"/>
        <end position="150"/>
    </location>
</feature>
<evidence type="ECO:0000256" key="4">
    <source>
        <dbReference type="ARBA" id="ARBA00022771"/>
    </source>
</evidence>
<sequence length="273" mass="30602">MEKEAAVRKRKMPQDTQAGEEEVSVPFPLSPAPSPSPAWPPAAGQPRCRRRPAGDALGGSPSPSLWHGGKSHPLLQNLVEEAVLSSSTAQESNGEEKPRRSCRRRGSKPSPGCSEEERPTLPFCCPDCGEGFKHNCTLIRHRRIHTGERPYECGECGKSFRNSSYLTIHQRIHTRERPYECGECGMTFSQRSQLTIHQMIHTGERPYECLSVGRGRASINNSNLIRHRRIHTGERPYECPQCGKSFSRRSHLTQTPTEAPLHPPSEDPRWAEP</sequence>
<keyword evidence="5" id="KW-0862">Zinc</keyword>
<feature type="domain" description="C2H2-type" evidence="10">
    <location>
        <begin position="207"/>
        <end position="236"/>
    </location>
</feature>
<dbReference type="InterPro" id="IPR013087">
    <property type="entry name" value="Znf_C2H2_type"/>
</dbReference>
<dbReference type="GO" id="GO:0000978">
    <property type="term" value="F:RNA polymerase II cis-regulatory region sequence-specific DNA binding"/>
    <property type="evidence" value="ECO:0007669"/>
    <property type="project" value="TreeGrafter"/>
</dbReference>
<evidence type="ECO:0000256" key="3">
    <source>
        <dbReference type="ARBA" id="ARBA00022737"/>
    </source>
</evidence>
<dbReference type="FunFam" id="3.30.160.60:FF:000690">
    <property type="entry name" value="Zinc finger protein 354C"/>
    <property type="match status" value="1"/>
</dbReference>
<dbReference type="GO" id="GO:0008270">
    <property type="term" value="F:zinc ion binding"/>
    <property type="evidence" value="ECO:0007669"/>
    <property type="project" value="UniProtKB-KW"/>
</dbReference>
<reference evidence="11" key="1">
    <citation type="submission" date="2025-08" db="UniProtKB">
        <authorList>
            <consortium name="Ensembl"/>
        </authorList>
    </citation>
    <scope>IDENTIFICATION</scope>
</reference>
<accession>A0A8C0UU65</accession>
<evidence type="ECO:0000256" key="7">
    <source>
        <dbReference type="ARBA" id="ARBA00023242"/>
    </source>
</evidence>
<dbReference type="AlphaFoldDB" id="A0A8C0UU65"/>
<feature type="region of interest" description="Disordered" evidence="9">
    <location>
        <begin position="247"/>
        <end position="273"/>
    </location>
</feature>
<dbReference type="InterPro" id="IPR036236">
    <property type="entry name" value="Znf_C2H2_sf"/>
</dbReference>
<feature type="domain" description="C2H2-type" evidence="10">
    <location>
        <begin position="151"/>
        <end position="178"/>
    </location>
</feature>
<feature type="domain" description="C2H2-type" evidence="10">
    <location>
        <begin position="179"/>
        <end position="206"/>
    </location>
</feature>
<feature type="compositionally biased region" description="Pro residues" evidence="9">
    <location>
        <begin position="28"/>
        <end position="40"/>
    </location>
</feature>
<dbReference type="SUPFAM" id="SSF57667">
    <property type="entry name" value="beta-beta-alpha zinc fingers"/>
    <property type="match status" value="3"/>
</dbReference>
<dbReference type="Pfam" id="PF13465">
    <property type="entry name" value="zf-H2C2_2"/>
    <property type="match status" value="1"/>
</dbReference>
<evidence type="ECO:0000259" key="10">
    <source>
        <dbReference type="PROSITE" id="PS50157"/>
    </source>
</evidence>
<dbReference type="FunFam" id="3.30.160.60:FF:000275">
    <property type="entry name" value="zinc finger protein 90 homolog"/>
    <property type="match status" value="1"/>
</dbReference>
<dbReference type="PANTHER" id="PTHR23226">
    <property type="entry name" value="ZINC FINGER AND SCAN DOMAIN-CONTAINING"/>
    <property type="match status" value="1"/>
</dbReference>
<dbReference type="Gene3D" id="3.30.160.60">
    <property type="entry name" value="Classic Zinc Finger"/>
    <property type="match status" value="5"/>
</dbReference>
<proteinExistence type="predicted"/>
<dbReference type="Ensembl" id="ENSCCET00000022112.1">
    <property type="protein sequence ID" value="ENSCCEP00000014239.1"/>
    <property type="gene ID" value="ENSCCEG00000013587.1"/>
</dbReference>
<name>A0A8C0UU65_CYACU</name>